<comment type="caution">
    <text evidence="1">The sequence shown here is derived from an EMBL/GenBank/DDBJ whole genome shotgun (WGS) entry which is preliminary data.</text>
</comment>
<organism evidence="1 2">
    <name type="scientific">Trichomalopsis sarcophagae</name>
    <dbReference type="NCBI Taxonomy" id="543379"/>
    <lineage>
        <taxon>Eukaryota</taxon>
        <taxon>Metazoa</taxon>
        <taxon>Ecdysozoa</taxon>
        <taxon>Arthropoda</taxon>
        <taxon>Hexapoda</taxon>
        <taxon>Insecta</taxon>
        <taxon>Pterygota</taxon>
        <taxon>Neoptera</taxon>
        <taxon>Endopterygota</taxon>
        <taxon>Hymenoptera</taxon>
        <taxon>Apocrita</taxon>
        <taxon>Proctotrupomorpha</taxon>
        <taxon>Chalcidoidea</taxon>
        <taxon>Pteromalidae</taxon>
        <taxon>Pteromalinae</taxon>
        <taxon>Trichomalopsis</taxon>
    </lineage>
</organism>
<keyword evidence="2" id="KW-1185">Reference proteome</keyword>
<sequence>MGCSIFLPWCVYYFSPHLRRKYHIPSGAPREECAFSVLVLKIVYYVPREQKTWTVHISCKLLPEMKTRVAIFIYDSKNV</sequence>
<protein>
    <submittedName>
        <fullName evidence="1">Uncharacterized protein</fullName>
    </submittedName>
</protein>
<evidence type="ECO:0000313" key="2">
    <source>
        <dbReference type="Proteomes" id="UP000215335"/>
    </source>
</evidence>
<dbReference type="AlphaFoldDB" id="A0A232ESK8"/>
<reference evidence="1 2" key="1">
    <citation type="journal article" date="2017" name="Curr. Biol.">
        <title>The Evolution of Venom by Co-option of Single-Copy Genes.</title>
        <authorList>
            <person name="Martinson E.O."/>
            <person name="Mrinalini"/>
            <person name="Kelkar Y.D."/>
            <person name="Chang C.H."/>
            <person name="Werren J.H."/>
        </authorList>
    </citation>
    <scope>NUCLEOTIDE SEQUENCE [LARGE SCALE GENOMIC DNA]</scope>
    <source>
        <strain evidence="1 2">Alberta</strain>
        <tissue evidence="1">Whole body</tissue>
    </source>
</reference>
<evidence type="ECO:0000313" key="1">
    <source>
        <dbReference type="EMBL" id="OXU21276.1"/>
    </source>
</evidence>
<accession>A0A232ESK8</accession>
<gene>
    <name evidence="1" type="ORF">TSAR_005757</name>
</gene>
<dbReference type="Proteomes" id="UP000215335">
    <property type="component" value="Unassembled WGS sequence"/>
</dbReference>
<dbReference type="EMBL" id="NNAY01002436">
    <property type="protein sequence ID" value="OXU21276.1"/>
    <property type="molecule type" value="Genomic_DNA"/>
</dbReference>
<proteinExistence type="predicted"/>
<name>A0A232ESK8_9HYME</name>